<name>A0A6G0YVY4_APHCR</name>
<dbReference type="OrthoDB" id="10506086at2759"/>
<feature type="compositionally biased region" description="Low complexity" evidence="1">
    <location>
        <begin position="273"/>
        <end position="289"/>
    </location>
</feature>
<keyword evidence="3" id="KW-1185">Reference proteome</keyword>
<feature type="region of interest" description="Disordered" evidence="1">
    <location>
        <begin position="273"/>
        <end position="295"/>
    </location>
</feature>
<sequence>MTALGLNPALSGNMTMLAIYQPIIILFDTMIKSNRTRNRKLKEERDLVNNLFLLDQGIKSDTSLVNSSQAFHLNNKSQEIDDAPKTQTIDNGNSLVLDTHTTTLPNFDDGLAHWAVNHNIPMTTVNSLLLLLRTHKCFSPLPKDSRTLSKYDYSLRSVEPSLYYHFGIAKGIFQNYVVNEDHFSIKIHFYNNLYFLVNKELVSDSESKDDSDFDPDFTLHIDLFASFKTSEMETLSRSQCNIPSKRKLFNDFQEVLELNDFSEKSCFEQQNSDDFSSDLTLKTSSSTASNQGLTLSNRKTGIEPTMSLFEIQKYVVNILSTIKYDLNCCVSTNQQINANMNTLLETLNKNAVTSDDGFNDYDLNDIFPIESLEALQEFEFKLQRNENNFKTIMVRKLSLFVTNKSVGDSMRLVLLFRMFDDKVLENYSTYGFKKNLKFSSL</sequence>
<protein>
    <submittedName>
        <fullName evidence="2">DUF4806 domain-containing protein</fullName>
    </submittedName>
</protein>
<evidence type="ECO:0000256" key="1">
    <source>
        <dbReference type="SAM" id="MobiDB-lite"/>
    </source>
</evidence>
<evidence type="ECO:0000313" key="3">
    <source>
        <dbReference type="Proteomes" id="UP000478052"/>
    </source>
</evidence>
<proteinExistence type="predicted"/>
<gene>
    <name evidence="2" type="ORF">FWK35_00008604</name>
</gene>
<comment type="caution">
    <text evidence="2">The sequence shown here is derived from an EMBL/GenBank/DDBJ whole genome shotgun (WGS) entry which is preliminary data.</text>
</comment>
<accession>A0A6G0YVY4</accession>
<dbReference type="EMBL" id="VUJU01002248">
    <property type="protein sequence ID" value="KAF0761989.1"/>
    <property type="molecule type" value="Genomic_DNA"/>
</dbReference>
<dbReference type="Proteomes" id="UP000478052">
    <property type="component" value="Unassembled WGS sequence"/>
</dbReference>
<reference evidence="2 3" key="1">
    <citation type="submission" date="2019-08" db="EMBL/GenBank/DDBJ databases">
        <title>Whole genome of Aphis craccivora.</title>
        <authorList>
            <person name="Voronova N.V."/>
            <person name="Shulinski R.S."/>
            <person name="Bandarenka Y.V."/>
            <person name="Zhorov D.G."/>
            <person name="Warner D."/>
        </authorList>
    </citation>
    <scope>NUCLEOTIDE SEQUENCE [LARGE SCALE GENOMIC DNA]</scope>
    <source>
        <strain evidence="2">180601</strain>
        <tissue evidence="2">Whole Body</tissue>
    </source>
</reference>
<organism evidence="2 3">
    <name type="scientific">Aphis craccivora</name>
    <name type="common">Cowpea aphid</name>
    <dbReference type="NCBI Taxonomy" id="307492"/>
    <lineage>
        <taxon>Eukaryota</taxon>
        <taxon>Metazoa</taxon>
        <taxon>Ecdysozoa</taxon>
        <taxon>Arthropoda</taxon>
        <taxon>Hexapoda</taxon>
        <taxon>Insecta</taxon>
        <taxon>Pterygota</taxon>
        <taxon>Neoptera</taxon>
        <taxon>Paraneoptera</taxon>
        <taxon>Hemiptera</taxon>
        <taxon>Sternorrhyncha</taxon>
        <taxon>Aphidomorpha</taxon>
        <taxon>Aphidoidea</taxon>
        <taxon>Aphididae</taxon>
        <taxon>Aphidini</taxon>
        <taxon>Aphis</taxon>
        <taxon>Aphis</taxon>
    </lineage>
</organism>
<evidence type="ECO:0000313" key="2">
    <source>
        <dbReference type="EMBL" id="KAF0761989.1"/>
    </source>
</evidence>
<dbReference type="AlphaFoldDB" id="A0A6G0YVY4"/>